<dbReference type="AlphaFoldDB" id="A0A7J6MQN5"/>
<dbReference type="PANTHER" id="PTHR43968:SF6">
    <property type="entry name" value="GLUTATHIONE S-TRANSFERASE OMEGA"/>
    <property type="match status" value="1"/>
</dbReference>
<name>A0A7J6MQN5_PERCH</name>
<sequence>MSSPELLGFPRLRFLTSDFCPFAQRARIVLEWFKMPFELIEALSLPEGTDQYEKHPLLVEKNPKGLIPTLLVDWSAGSEEVVTDSLSVVEYIDGLAARFGMAQAPLVPRDDKLERDRILEKASFYNENIASPFYAVLMRGDKGAFDTLVQGSEEFLSEMKGPFYNGQTMCIVDIAVYPWILRAFLLAYYKGPTFSISPRDQPQLSGLYEWYEKMSAVEAVKTTVMSRDYYIKALCSYDRYASGKASSQFPKIQFLTLRFCPFAHRARLALEALQIPYDLVEVIHLPEGATEYKKDALLLEHNPQGLVPVLIVKFPDGKEETVTESLYCVEYLDKLAEKYGLKAAPLLPRDDEAEKKRLIETADKYGSAIGAFYKPFMTNDKDALGPLVEELKKFSDEVKGPFFTGKDLSIVDIAIYPAVSRLSLLRQLRGPDFEVSVEKYPQLGPLFEWFKNVSELDAAKKADESEDYLTTMNRRYLRMRGAVGYTA</sequence>
<dbReference type="InterPro" id="IPR036249">
    <property type="entry name" value="Thioredoxin-like_sf"/>
</dbReference>
<dbReference type="InterPro" id="IPR004045">
    <property type="entry name" value="Glutathione_S-Trfase_N"/>
</dbReference>
<dbReference type="OrthoDB" id="4951845at2759"/>
<feature type="domain" description="GST N-terminal" evidence="1">
    <location>
        <begin position="10"/>
        <end position="100"/>
    </location>
</feature>
<dbReference type="Gene3D" id="1.20.1050.10">
    <property type="match status" value="2"/>
</dbReference>
<dbReference type="InterPro" id="IPR040079">
    <property type="entry name" value="Glutathione_S-Trfase"/>
</dbReference>
<dbReference type="InterPro" id="IPR050983">
    <property type="entry name" value="GST_Omega/HSP26"/>
</dbReference>
<dbReference type="SFLD" id="SFLDS00019">
    <property type="entry name" value="Glutathione_Transferase_(cytos"/>
    <property type="match status" value="2"/>
</dbReference>
<dbReference type="EMBL" id="JAAPAO010000087">
    <property type="protein sequence ID" value="KAF4673251.1"/>
    <property type="molecule type" value="Genomic_DNA"/>
</dbReference>
<evidence type="ECO:0000259" key="1">
    <source>
        <dbReference type="PROSITE" id="PS50404"/>
    </source>
</evidence>
<organism evidence="2 3">
    <name type="scientific">Perkinsus chesapeaki</name>
    <name type="common">Clam parasite</name>
    <name type="synonym">Perkinsus andrewsi</name>
    <dbReference type="NCBI Taxonomy" id="330153"/>
    <lineage>
        <taxon>Eukaryota</taxon>
        <taxon>Sar</taxon>
        <taxon>Alveolata</taxon>
        <taxon>Perkinsozoa</taxon>
        <taxon>Perkinsea</taxon>
        <taxon>Perkinsida</taxon>
        <taxon>Perkinsidae</taxon>
        <taxon>Perkinsus</taxon>
    </lineage>
</organism>
<dbReference type="Pfam" id="PF13409">
    <property type="entry name" value="GST_N_2"/>
    <property type="match status" value="2"/>
</dbReference>
<dbReference type="Gene3D" id="3.40.30.10">
    <property type="entry name" value="Glutaredoxin"/>
    <property type="match status" value="2"/>
</dbReference>
<dbReference type="PANTHER" id="PTHR43968">
    <property type="match status" value="1"/>
</dbReference>
<evidence type="ECO:0000313" key="3">
    <source>
        <dbReference type="Proteomes" id="UP000591131"/>
    </source>
</evidence>
<dbReference type="SUPFAM" id="SSF52833">
    <property type="entry name" value="Thioredoxin-like"/>
    <property type="match status" value="2"/>
</dbReference>
<gene>
    <name evidence="2" type="primary">GSTU1_3</name>
    <name evidence="2" type="ORF">FOL47_010788</name>
</gene>
<comment type="caution">
    <text evidence="2">The sequence shown here is derived from an EMBL/GenBank/DDBJ whole genome shotgun (WGS) entry which is preliminary data.</text>
</comment>
<dbReference type="PROSITE" id="PS50404">
    <property type="entry name" value="GST_NTER"/>
    <property type="match status" value="2"/>
</dbReference>
<accession>A0A7J6MQN5</accession>
<keyword evidence="2" id="KW-0808">Transferase</keyword>
<protein>
    <submittedName>
        <fullName evidence="2">Glutathione S-transferase U1</fullName>
    </submittedName>
</protein>
<dbReference type="GO" id="GO:0005737">
    <property type="term" value="C:cytoplasm"/>
    <property type="evidence" value="ECO:0007669"/>
    <property type="project" value="TreeGrafter"/>
</dbReference>
<dbReference type="GO" id="GO:0016740">
    <property type="term" value="F:transferase activity"/>
    <property type="evidence" value="ECO:0007669"/>
    <property type="project" value="UniProtKB-KW"/>
</dbReference>
<dbReference type="Proteomes" id="UP000591131">
    <property type="component" value="Unassembled WGS sequence"/>
</dbReference>
<proteinExistence type="predicted"/>
<reference evidence="2 3" key="1">
    <citation type="submission" date="2020-04" db="EMBL/GenBank/DDBJ databases">
        <title>Perkinsus chesapeaki whole genome sequence.</title>
        <authorList>
            <person name="Bogema D.R."/>
        </authorList>
    </citation>
    <scope>NUCLEOTIDE SEQUENCE [LARGE SCALE GENOMIC DNA]</scope>
    <source>
        <strain evidence="2">ATCC PRA-425</strain>
    </source>
</reference>
<feature type="domain" description="GST N-terminal" evidence="1">
    <location>
        <begin position="250"/>
        <end position="340"/>
    </location>
</feature>
<keyword evidence="3" id="KW-1185">Reference proteome</keyword>
<dbReference type="InterPro" id="IPR036282">
    <property type="entry name" value="Glutathione-S-Trfase_C_sf"/>
</dbReference>
<dbReference type="SUPFAM" id="SSF47616">
    <property type="entry name" value="GST C-terminal domain-like"/>
    <property type="match status" value="2"/>
</dbReference>
<evidence type="ECO:0000313" key="2">
    <source>
        <dbReference type="EMBL" id="KAF4673251.1"/>
    </source>
</evidence>